<name>X1SBI2_9ZZZZ</name>
<evidence type="ECO:0008006" key="2">
    <source>
        <dbReference type="Google" id="ProtNLM"/>
    </source>
</evidence>
<reference evidence="1" key="1">
    <citation type="journal article" date="2014" name="Front. Microbiol.">
        <title>High frequency of phylogenetically diverse reductive dehalogenase-homologous genes in deep subseafloor sedimentary metagenomes.</title>
        <authorList>
            <person name="Kawai M."/>
            <person name="Futagami T."/>
            <person name="Toyoda A."/>
            <person name="Takaki Y."/>
            <person name="Nishi S."/>
            <person name="Hori S."/>
            <person name="Arai W."/>
            <person name="Tsubouchi T."/>
            <person name="Morono Y."/>
            <person name="Uchiyama I."/>
            <person name="Ito T."/>
            <person name="Fujiyama A."/>
            <person name="Inagaki F."/>
            <person name="Takami H."/>
        </authorList>
    </citation>
    <scope>NUCLEOTIDE SEQUENCE</scope>
    <source>
        <strain evidence="1">Expedition CK06-06</strain>
    </source>
</reference>
<accession>X1SBI2</accession>
<dbReference type="AlphaFoldDB" id="X1SBI2"/>
<gene>
    <name evidence="1" type="ORF">S12H4_34368</name>
</gene>
<dbReference type="EMBL" id="BARW01020331">
    <property type="protein sequence ID" value="GAI90387.1"/>
    <property type="molecule type" value="Genomic_DNA"/>
</dbReference>
<sequence length="125" mass="14076">MHLNVALSRKTLFQYKRANYLSEYKGQVTFGEVTEVTEVLIDDVATEEYSFEPITQKITINVSFSKVKITFKAGYNIPPKVVLQAVLMAISTTFNNRDDVVIGESVAKLPMTSLKLLDRVKFHGS</sequence>
<comment type="caution">
    <text evidence="1">The sequence shown here is derived from an EMBL/GenBank/DDBJ whole genome shotgun (WGS) entry which is preliminary data.</text>
</comment>
<protein>
    <recommendedName>
        <fullName evidence="2">Phage gp6-like head-tail connector protein</fullName>
    </recommendedName>
</protein>
<organism evidence="1">
    <name type="scientific">marine sediment metagenome</name>
    <dbReference type="NCBI Taxonomy" id="412755"/>
    <lineage>
        <taxon>unclassified sequences</taxon>
        <taxon>metagenomes</taxon>
        <taxon>ecological metagenomes</taxon>
    </lineage>
</organism>
<evidence type="ECO:0000313" key="1">
    <source>
        <dbReference type="EMBL" id="GAI90387.1"/>
    </source>
</evidence>
<proteinExistence type="predicted"/>